<dbReference type="HAMAP" id="MF_01057">
    <property type="entry name" value="tRNA_methyltr_TrmB"/>
    <property type="match status" value="1"/>
</dbReference>
<dbReference type="InterPro" id="IPR003358">
    <property type="entry name" value="tRNA_(Gua-N-7)_MeTrfase_Trmb"/>
</dbReference>
<comment type="catalytic activity">
    <reaction evidence="1 7">
        <text>guanosine(46) in tRNA + S-adenosyl-L-methionine = N(7)-methylguanosine(46) in tRNA + S-adenosyl-L-homocysteine</text>
        <dbReference type="Rhea" id="RHEA:42708"/>
        <dbReference type="Rhea" id="RHEA-COMP:10188"/>
        <dbReference type="Rhea" id="RHEA-COMP:10189"/>
        <dbReference type="ChEBI" id="CHEBI:57856"/>
        <dbReference type="ChEBI" id="CHEBI:59789"/>
        <dbReference type="ChEBI" id="CHEBI:74269"/>
        <dbReference type="ChEBI" id="CHEBI:74480"/>
        <dbReference type="EC" id="2.1.1.33"/>
    </reaction>
</comment>
<feature type="binding site" evidence="7">
    <location>
        <position position="70"/>
    </location>
    <ligand>
        <name>S-adenosyl-L-methionine</name>
        <dbReference type="ChEBI" id="CHEBI:59789"/>
    </ligand>
</feature>
<keyword evidence="4 7" id="KW-0808">Transferase</keyword>
<dbReference type="PROSITE" id="PS51625">
    <property type="entry name" value="SAM_MT_TRMB"/>
    <property type="match status" value="1"/>
</dbReference>
<protein>
    <recommendedName>
        <fullName evidence="7">tRNA (guanine-N(7)-)-methyltransferase</fullName>
        <ecNumber evidence="7">2.1.1.33</ecNumber>
    </recommendedName>
    <alternativeName>
        <fullName evidence="7">tRNA (guanine(46)-N(7))-methyltransferase</fullName>
    </alternativeName>
    <alternativeName>
        <fullName evidence="7">tRNA(m7G46)-methyltransferase</fullName>
    </alternativeName>
</protein>
<evidence type="ECO:0000256" key="4">
    <source>
        <dbReference type="ARBA" id="ARBA00022679"/>
    </source>
</evidence>
<keyword evidence="3 7" id="KW-0489">Methyltransferase</keyword>
<keyword evidence="6 7" id="KW-0819">tRNA processing</keyword>
<dbReference type="Proteomes" id="UP000885931">
    <property type="component" value="Unassembled WGS sequence"/>
</dbReference>
<evidence type="ECO:0000256" key="3">
    <source>
        <dbReference type="ARBA" id="ARBA00022603"/>
    </source>
</evidence>
<evidence type="ECO:0000256" key="7">
    <source>
        <dbReference type="HAMAP-Rule" id="MF_01057"/>
    </source>
</evidence>
<dbReference type="GO" id="GO:0043527">
    <property type="term" value="C:tRNA methyltransferase complex"/>
    <property type="evidence" value="ECO:0007669"/>
    <property type="project" value="TreeGrafter"/>
</dbReference>
<sequence length="360" mass="41380">MPAHNLLLLGQGTAPVCFLEENKVGKAVQDPALDLRLNSKAVDFIVDPKELGRPLDLADIFGREAPLEVEIGFGYGHFLVRRAKEAPERNFLGFELSSECIRKTISKIEKAGIANVRLVRMDARLGFYFLPERSVSVTYMNFPDPWPRKKHKKRRLLDGKFLELLASRTVDGGEFYFVTDHDDYLEYALELFRESPYWKWEGEEFTLEMPDYFDTKYRRKWERMGKRIYFLRRIKAVHPVGIRELVEEVKEMPHVVLEREGIDVKRLGELVGPEIRFDGGVIRYFDVFENQKGDRILLETLVSEGGISQRFFILVELSGGEVTVKLARRAEVAVTTGVKRAIKLVAEKLGGKILRTNIGN</sequence>
<dbReference type="InterPro" id="IPR055361">
    <property type="entry name" value="tRNA_methyltr_TrmB_bact"/>
</dbReference>
<gene>
    <name evidence="7 8" type="primary">trmB</name>
    <name evidence="8" type="ORF">ENG67_06455</name>
</gene>
<dbReference type="InterPro" id="IPR029063">
    <property type="entry name" value="SAM-dependent_MTases_sf"/>
</dbReference>
<comment type="caution">
    <text evidence="7">Lacks conserved residue(s) required for the propagation of feature annotation.</text>
</comment>
<dbReference type="SUPFAM" id="SSF53335">
    <property type="entry name" value="S-adenosyl-L-methionine-dependent methyltransferases"/>
    <property type="match status" value="1"/>
</dbReference>
<evidence type="ECO:0000256" key="6">
    <source>
        <dbReference type="ARBA" id="ARBA00022694"/>
    </source>
</evidence>
<comment type="pathway">
    <text evidence="7">tRNA modification; N(7)-methylguanine-tRNA biosynthesis.</text>
</comment>
<dbReference type="Pfam" id="PF02390">
    <property type="entry name" value="Methyltransf_4"/>
    <property type="match status" value="1"/>
</dbReference>
<comment type="caution">
    <text evidence="8">The sequence shown here is derived from an EMBL/GenBank/DDBJ whole genome shotgun (WGS) entry which is preliminary data.</text>
</comment>
<feature type="binding site" evidence="7">
    <location>
        <position position="122"/>
    </location>
    <ligand>
        <name>S-adenosyl-L-methionine</name>
        <dbReference type="ChEBI" id="CHEBI:59789"/>
    </ligand>
</feature>
<feature type="binding site" evidence="7">
    <location>
        <position position="95"/>
    </location>
    <ligand>
        <name>S-adenosyl-L-methionine</name>
        <dbReference type="ChEBI" id="CHEBI:59789"/>
    </ligand>
</feature>
<dbReference type="NCBIfam" id="TIGR00091">
    <property type="entry name" value="tRNA (guanosine(46)-N7)-methyltransferase TrmB"/>
    <property type="match status" value="1"/>
</dbReference>
<feature type="binding site" evidence="7">
    <location>
        <position position="144"/>
    </location>
    <ligand>
        <name>S-adenosyl-L-methionine</name>
        <dbReference type="ChEBI" id="CHEBI:59789"/>
    </ligand>
</feature>
<comment type="function">
    <text evidence="2 7">Catalyzes the formation of N(7)-methylguanine at position 46 (m7G46) in tRNA.</text>
</comment>
<accession>A0A7C1BGT0</accession>
<dbReference type="Gene3D" id="3.40.50.150">
    <property type="entry name" value="Vaccinia Virus protein VP39"/>
    <property type="match status" value="1"/>
</dbReference>
<name>A0A7C1BGT0_UNCW3</name>
<dbReference type="GO" id="GO:0008176">
    <property type="term" value="F:tRNA (guanine(46)-N7)-methyltransferase activity"/>
    <property type="evidence" value="ECO:0007669"/>
    <property type="project" value="UniProtKB-UniRule"/>
</dbReference>
<dbReference type="CDD" id="cd02440">
    <property type="entry name" value="AdoMet_MTases"/>
    <property type="match status" value="1"/>
</dbReference>
<evidence type="ECO:0000256" key="5">
    <source>
        <dbReference type="ARBA" id="ARBA00022691"/>
    </source>
</evidence>
<comment type="similarity">
    <text evidence="7">Belongs to the class I-like SAM-binding methyltransferase superfamily. TrmB family.</text>
</comment>
<keyword evidence="5 7" id="KW-0949">S-adenosyl-L-methionine</keyword>
<reference evidence="8" key="1">
    <citation type="journal article" date="2020" name="mSystems">
        <title>Genome- and Community-Level Interaction Insights into Carbon Utilization and Element Cycling Functions of Hydrothermarchaeota in Hydrothermal Sediment.</title>
        <authorList>
            <person name="Zhou Z."/>
            <person name="Liu Y."/>
            <person name="Xu W."/>
            <person name="Pan J."/>
            <person name="Luo Z.H."/>
            <person name="Li M."/>
        </authorList>
    </citation>
    <scope>NUCLEOTIDE SEQUENCE [LARGE SCALE GENOMIC DNA]</scope>
    <source>
        <strain evidence="8">HyVt-237</strain>
    </source>
</reference>
<evidence type="ECO:0000256" key="2">
    <source>
        <dbReference type="ARBA" id="ARBA00003015"/>
    </source>
</evidence>
<organism evidence="8">
    <name type="scientific">candidate division WOR-3 bacterium</name>
    <dbReference type="NCBI Taxonomy" id="2052148"/>
    <lineage>
        <taxon>Bacteria</taxon>
        <taxon>Bacteria division WOR-3</taxon>
    </lineage>
</organism>
<dbReference type="PANTHER" id="PTHR23417">
    <property type="entry name" value="3-DEOXY-D-MANNO-OCTULOSONIC-ACID TRANSFERASE/TRNA GUANINE-N 7 - -METHYLTRANSFERASE"/>
    <property type="match status" value="1"/>
</dbReference>
<evidence type="ECO:0000313" key="8">
    <source>
        <dbReference type="EMBL" id="HDM90828.1"/>
    </source>
</evidence>
<proteinExistence type="inferred from homology"/>
<dbReference type="AlphaFoldDB" id="A0A7C1BGT0"/>
<dbReference type="UniPathway" id="UPA00989"/>
<feature type="binding site" evidence="7">
    <location>
        <position position="180"/>
    </location>
    <ligand>
        <name>substrate</name>
    </ligand>
</feature>
<evidence type="ECO:0000256" key="1">
    <source>
        <dbReference type="ARBA" id="ARBA00000142"/>
    </source>
</evidence>
<dbReference type="EC" id="2.1.1.33" evidence="7"/>
<dbReference type="EMBL" id="DRBW01000237">
    <property type="protein sequence ID" value="HDM90828.1"/>
    <property type="molecule type" value="Genomic_DNA"/>
</dbReference>
<dbReference type="PANTHER" id="PTHR23417:SF14">
    <property type="entry name" value="PENTACOTRIPEPTIDE-REPEAT REGION OF PRORP DOMAIN-CONTAINING PROTEIN"/>
    <property type="match status" value="1"/>
</dbReference>